<dbReference type="EMBL" id="KE145359">
    <property type="protein sequence ID" value="EPE32246.1"/>
    <property type="molecule type" value="Genomic_DNA"/>
</dbReference>
<evidence type="ECO:0000256" key="2">
    <source>
        <dbReference type="ARBA" id="ARBA00022692"/>
    </source>
</evidence>
<dbReference type="eggNOG" id="KOG4463">
    <property type="taxonomic scope" value="Eukaryota"/>
</dbReference>
<dbReference type="STRING" id="1116229.S3DJP0"/>
<reference evidence="7 8" key="1">
    <citation type="journal article" date="2013" name="BMC Genomics">
        <title>Genomics-driven discovery of the pneumocandin biosynthetic gene cluster in the fungus Glarea lozoyensis.</title>
        <authorList>
            <person name="Chen L."/>
            <person name="Yue Q."/>
            <person name="Zhang X."/>
            <person name="Xiang M."/>
            <person name="Wang C."/>
            <person name="Li S."/>
            <person name="Che Y."/>
            <person name="Ortiz-Lopez F.J."/>
            <person name="Bills G.F."/>
            <person name="Liu X."/>
            <person name="An Z."/>
        </authorList>
    </citation>
    <scope>NUCLEOTIDE SEQUENCE [LARGE SCALE GENOMIC DNA]</scope>
    <source>
        <strain evidence="8">ATCC 20868 / MF5171</strain>
    </source>
</reference>
<dbReference type="SMART" id="SM01160">
    <property type="entry name" value="DUF1751"/>
    <property type="match status" value="1"/>
</dbReference>
<dbReference type="GO" id="GO:0004252">
    <property type="term" value="F:serine-type endopeptidase activity"/>
    <property type="evidence" value="ECO:0007669"/>
    <property type="project" value="TreeGrafter"/>
</dbReference>
<keyword evidence="4 6" id="KW-0472">Membrane</keyword>
<dbReference type="Gene3D" id="1.20.1540.10">
    <property type="entry name" value="Rhomboid-like"/>
    <property type="match status" value="1"/>
</dbReference>
<dbReference type="HOGENOM" id="CLU_057574_0_0_1"/>
<dbReference type="KEGG" id="glz:GLAREA_07379"/>
<dbReference type="RefSeq" id="XP_008080258.1">
    <property type="nucleotide sequence ID" value="XM_008082067.1"/>
</dbReference>
<evidence type="ECO:0000313" key="7">
    <source>
        <dbReference type="EMBL" id="EPE32246.1"/>
    </source>
</evidence>
<evidence type="ECO:0000256" key="1">
    <source>
        <dbReference type="ARBA" id="ARBA00004141"/>
    </source>
</evidence>
<sequence>MLSSGFAGAPVSRSLTYGIVAASILASITDVKHYFYIQVDPHLWRYHQLWRILTYQFCYTNSTEVLFAAITLYHMRVAERLWGSRKYASFILLTYCLTAFIPPFLLAVVLRPLSFNKLNYLPAGPTPLIFAILAHYHAIIPHIYKYRIAASAAPPTNEPFVGLTFSDKSYTYLPAAQLALSQFPGSLLCAAVGWVVGYSWRNEVLPGAVMRWRIPGWMVGVQTKKREEDFEVLRRRLESENSSATAATGSDGRTGGDIGRRRTLGRQLVDQFRGAF</sequence>
<dbReference type="OMA" id="RYRQFWR"/>
<feature type="transmembrane region" description="Helical" evidence="6">
    <location>
        <begin position="120"/>
        <end position="139"/>
    </location>
</feature>
<dbReference type="Pfam" id="PF08551">
    <property type="entry name" value="DUF1751"/>
    <property type="match status" value="1"/>
</dbReference>
<dbReference type="SUPFAM" id="SSF144091">
    <property type="entry name" value="Rhomboid-like"/>
    <property type="match status" value="1"/>
</dbReference>
<evidence type="ECO:0000256" key="3">
    <source>
        <dbReference type="ARBA" id="ARBA00022989"/>
    </source>
</evidence>
<proteinExistence type="predicted"/>
<evidence type="ECO:0000256" key="4">
    <source>
        <dbReference type="ARBA" id="ARBA00023136"/>
    </source>
</evidence>
<dbReference type="OrthoDB" id="272778at2759"/>
<dbReference type="InterPro" id="IPR013861">
    <property type="entry name" value="TMEM115/Pdh1/Rbl19"/>
</dbReference>
<organism evidence="7 8">
    <name type="scientific">Glarea lozoyensis (strain ATCC 20868 / MF5171)</name>
    <dbReference type="NCBI Taxonomy" id="1116229"/>
    <lineage>
        <taxon>Eukaryota</taxon>
        <taxon>Fungi</taxon>
        <taxon>Dikarya</taxon>
        <taxon>Ascomycota</taxon>
        <taxon>Pezizomycotina</taxon>
        <taxon>Leotiomycetes</taxon>
        <taxon>Helotiales</taxon>
        <taxon>Helotiaceae</taxon>
        <taxon>Glarea</taxon>
    </lineage>
</organism>
<feature type="region of interest" description="Disordered" evidence="5">
    <location>
        <begin position="241"/>
        <end position="260"/>
    </location>
</feature>
<evidence type="ECO:0000256" key="6">
    <source>
        <dbReference type="SAM" id="Phobius"/>
    </source>
</evidence>
<dbReference type="InterPro" id="IPR035952">
    <property type="entry name" value="Rhomboid-like_sf"/>
</dbReference>
<comment type="subcellular location">
    <subcellularLocation>
        <location evidence="1">Membrane</location>
        <topology evidence="1">Multi-pass membrane protein</topology>
    </subcellularLocation>
</comment>
<feature type="transmembrane region" description="Helical" evidence="6">
    <location>
        <begin position="87"/>
        <end position="108"/>
    </location>
</feature>
<keyword evidence="2 6" id="KW-0812">Transmembrane</keyword>
<feature type="transmembrane region" description="Helical" evidence="6">
    <location>
        <begin position="52"/>
        <end position="75"/>
    </location>
</feature>
<accession>S3DJP0</accession>
<dbReference type="GO" id="GO:0006890">
    <property type="term" value="P:retrograde vesicle-mediated transport, Golgi to endoplasmic reticulum"/>
    <property type="evidence" value="ECO:0007669"/>
    <property type="project" value="InterPro"/>
</dbReference>
<keyword evidence="8" id="KW-1185">Reference proteome</keyword>
<dbReference type="PANTHER" id="PTHR43066:SF21">
    <property type="entry name" value="UBIQUITIN-ASSOCIATED DOMAIN-CONTAINING PROTEIN 2"/>
    <property type="match status" value="1"/>
</dbReference>
<dbReference type="GO" id="GO:0016020">
    <property type="term" value="C:membrane"/>
    <property type="evidence" value="ECO:0007669"/>
    <property type="project" value="UniProtKB-SubCell"/>
</dbReference>
<dbReference type="Proteomes" id="UP000016922">
    <property type="component" value="Unassembled WGS sequence"/>
</dbReference>
<dbReference type="AlphaFoldDB" id="S3DJP0"/>
<evidence type="ECO:0000256" key="5">
    <source>
        <dbReference type="SAM" id="MobiDB-lite"/>
    </source>
</evidence>
<evidence type="ECO:0000313" key="8">
    <source>
        <dbReference type="Proteomes" id="UP000016922"/>
    </source>
</evidence>
<gene>
    <name evidence="7" type="ORF">GLAREA_07379</name>
</gene>
<keyword evidence="3 6" id="KW-1133">Transmembrane helix</keyword>
<dbReference type="GeneID" id="19466432"/>
<name>S3DJP0_GLAL2</name>
<dbReference type="PANTHER" id="PTHR43066">
    <property type="entry name" value="RHOMBOID-RELATED PROTEIN"/>
    <property type="match status" value="1"/>
</dbReference>
<protein>
    <submittedName>
        <fullName evidence="7">Rhomboid-like protein</fullName>
    </submittedName>
</protein>